<proteinExistence type="predicted"/>
<organism evidence="4">
    <name type="scientific">Nippostrongylus brasiliensis</name>
    <name type="common">Rat hookworm</name>
    <dbReference type="NCBI Taxonomy" id="27835"/>
    <lineage>
        <taxon>Eukaryota</taxon>
        <taxon>Metazoa</taxon>
        <taxon>Ecdysozoa</taxon>
        <taxon>Nematoda</taxon>
        <taxon>Chromadorea</taxon>
        <taxon>Rhabditida</taxon>
        <taxon>Rhabditina</taxon>
        <taxon>Rhabditomorpha</taxon>
        <taxon>Strongyloidea</taxon>
        <taxon>Heligmosomidae</taxon>
        <taxon>Nippostrongylus</taxon>
    </lineage>
</organism>
<protein>
    <submittedName>
        <fullName evidence="4">Lipocalin</fullName>
    </submittedName>
</protein>
<feature type="signal peptide" evidence="1">
    <location>
        <begin position="1"/>
        <end position="19"/>
    </location>
</feature>
<accession>A0A0N4Y766</accession>
<reference evidence="2 3" key="2">
    <citation type="submission" date="2018-11" db="EMBL/GenBank/DDBJ databases">
        <authorList>
            <consortium name="Pathogen Informatics"/>
        </authorList>
    </citation>
    <scope>NUCLEOTIDE SEQUENCE [LARGE SCALE GENOMIC DNA]</scope>
</reference>
<dbReference type="WBParaSite" id="NBR_0001197701-mRNA-1">
    <property type="protein sequence ID" value="NBR_0001197701-mRNA-1"/>
    <property type="gene ID" value="NBR_0001197701"/>
</dbReference>
<gene>
    <name evidence="2" type="ORF">NBR_LOCUS11978</name>
</gene>
<evidence type="ECO:0000313" key="4">
    <source>
        <dbReference type="WBParaSite" id="NBR_0001197701-mRNA-1"/>
    </source>
</evidence>
<evidence type="ECO:0000256" key="1">
    <source>
        <dbReference type="SAM" id="SignalP"/>
    </source>
</evidence>
<keyword evidence="3" id="KW-1185">Reference proteome</keyword>
<evidence type="ECO:0000313" key="2">
    <source>
        <dbReference type="EMBL" id="VDL75567.1"/>
    </source>
</evidence>
<feature type="chain" id="PRO_5043125429" evidence="1">
    <location>
        <begin position="20"/>
        <end position="117"/>
    </location>
</feature>
<evidence type="ECO:0000313" key="3">
    <source>
        <dbReference type="Proteomes" id="UP000271162"/>
    </source>
</evidence>
<sequence length="117" mass="13327">MKRFLILLNVALIASGSRAHSSKRTKCILRPRATMSTVAPISPEPLPSPKPVVSPNPKCDTWKKNIYDQFLAKYNMTTDCTLNNKAEEGLKHYLRTDIHHYDIFVTQAFCQLKHVQS</sequence>
<reference evidence="4" key="1">
    <citation type="submission" date="2017-02" db="UniProtKB">
        <authorList>
            <consortium name="WormBaseParasite"/>
        </authorList>
    </citation>
    <scope>IDENTIFICATION</scope>
</reference>
<name>A0A0N4Y766_NIPBR</name>
<dbReference type="AlphaFoldDB" id="A0A0N4Y766"/>
<keyword evidence="1" id="KW-0732">Signal</keyword>
<dbReference type="EMBL" id="UYSL01020644">
    <property type="protein sequence ID" value="VDL75567.1"/>
    <property type="molecule type" value="Genomic_DNA"/>
</dbReference>
<dbReference type="Proteomes" id="UP000271162">
    <property type="component" value="Unassembled WGS sequence"/>
</dbReference>